<evidence type="ECO:0000313" key="3">
    <source>
        <dbReference type="Proteomes" id="UP001153050"/>
    </source>
</evidence>
<keyword evidence="3" id="KW-1185">Reference proteome</keyword>
<proteinExistence type="predicted"/>
<feature type="region of interest" description="Disordered" evidence="1">
    <location>
        <begin position="1"/>
        <end position="31"/>
    </location>
</feature>
<reference evidence="2 3" key="1">
    <citation type="submission" date="2022-03" db="EMBL/GenBank/DDBJ databases">
        <authorList>
            <person name="Brunel B."/>
        </authorList>
    </citation>
    <scope>NUCLEOTIDE SEQUENCE [LARGE SCALE GENOMIC DNA]</scope>
    <source>
        <strain evidence="2">STM5069sample</strain>
    </source>
</reference>
<gene>
    <name evidence="2" type="ORF">MES5069_1390002</name>
</gene>
<evidence type="ECO:0000313" key="2">
    <source>
        <dbReference type="EMBL" id="CAH2396504.1"/>
    </source>
</evidence>
<dbReference type="EMBL" id="CAKXZT010000045">
    <property type="protein sequence ID" value="CAH2396504.1"/>
    <property type="molecule type" value="Genomic_DNA"/>
</dbReference>
<organism evidence="2 3">
    <name type="scientific">Mesorhizobium escarrei</name>
    <dbReference type="NCBI Taxonomy" id="666018"/>
    <lineage>
        <taxon>Bacteria</taxon>
        <taxon>Pseudomonadati</taxon>
        <taxon>Pseudomonadota</taxon>
        <taxon>Alphaproteobacteria</taxon>
        <taxon>Hyphomicrobiales</taxon>
        <taxon>Phyllobacteriaceae</taxon>
        <taxon>Mesorhizobium</taxon>
    </lineage>
</organism>
<evidence type="ECO:0000256" key="1">
    <source>
        <dbReference type="SAM" id="MobiDB-lite"/>
    </source>
</evidence>
<dbReference type="Proteomes" id="UP001153050">
    <property type="component" value="Unassembled WGS sequence"/>
</dbReference>
<sequence>MPRIAPSYVTGPRTAGGGTVHRDPTEPTAHGRKVGVPIAAFASKRRRNHALFYSQDP</sequence>
<accession>A0ABN8JEJ2</accession>
<comment type="caution">
    <text evidence="2">The sequence shown here is derived from an EMBL/GenBank/DDBJ whole genome shotgun (WGS) entry which is preliminary data.</text>
</comment>
<protein>
    <submittedName>
        <fullName evidence="2">Uncharacterized protein</fullName>
    </submittedName>
</protein>
<name>A0ABN8JEJ2_9HYPH</name>